<evidence type="ECO:0000313" key="12">
    <source>
        <dbReference type="EMBL" id="MCI2230030.1"/>
    </source>
</evidence>
<dbReference type="Gene3D" id="1.20.1560.10">
    <property type="entry name" value="ABC transporter type 1, transmembrane domain"/>
    <property type="match status" value="1"/>
</dbReference>
<evidence type="ECO:0000256" key="3">
    <source>
        <dbReference type="ARBA" id="ARBA00022741"/>
    </source>
</evidence>
<feature type="domain" description="ABC transmembrane type-1" evidence="10">
    <location>
        <begin position="176"/>
        <end position="448"/>
    </location>
</feature>
<keyword evidence="5" id="KW-0067">ATP-binding</keyword>
<dbReference type="PROSITE" id="PS50990">
    <property type="entry name" value="PEPTIDASE_C39"/>
    <property type="match status" value="1"/>
</dbReference>
<evidence type="ECO:0000256" key="8">
    <source>
        <dbReference type="SAM" id="Phobius"/>
    </source>
</evidence>
<proteinExistence type="predicted"/>
<keyword evidence="4" id="KW-0378">Hydrolase</keyword>
<reference evidence="12" key="1">
    <citation type="submission" date="2022-02" db="EMBL/GenBank/DDBJ databases">
        <title>Polaribacter sp. MSW13, isolated from seawater.</title>
        <authorList>
            <person name="Kristyanto S."/>
            <person name="Jung J."/>
            <person name="Jeon C.O."/>
        </authorList>
    </citation>
    <scope>NUCLEOTIDE SEQUENCE</scope>
    <source>
        <strain evidence="12">MSW13</strain>
    </source>
</reference>
<keyword evidence="2 8" id="KW-0812">Transmembrane</keyword>
<evidence type="ECO:0000259" key="9">
    <source>
        <dbReference type="PROSITE" id="PS50893"/>
    </source>
</evidence>
<sequence>MTKPILPTRKQIQQTFKLQQDQSDCGVACLLSIIQYYEGNNSLEKLRELSGTTKQGTTLLGLYQASNQLGFTSQGNEADIQAIIDHKEPLILHVVIEEHLQHYVICYGYENNKFIIGDPAKGIIELTKEELEKIWKSKTCLTLTPNNNFVKSKTQTNNKKKWFIKLVKEDSKLISFSIILGLGIAILGMAMAIFSQKLIDDILPSKDFTKLITGIILVAFLLLIRVLFTALRDFFLITQSKDFNNRIIDSFYTSLLHLPKPFFDTRKIGELVARLNDTQRVQRVISQIIGNTAINILVTIVSLGFLFFYSWQTGLIASISLPFYFLLIYSFNKKIINAQKEMMQGYAFNESNYITSIQGIATIKNNNRQSIFQKINQFIYGNFQEKVFNLGKINVRLSIFSGIFSVLFLISILIYTSTQVYNEVMQLGELMAILGIAGSLLPSVASLALITIPINEAKVAFNRMYEFTSIEEENKGNISLSKFNSLEIKNLSFRFAGRKELFKNINISVNQNECIAIVGESGSGKSTLGQVLQKFYPFENGTIIVNNQFNLPDINTEDWRNIIGIIPQDITIFSGNVITNILLGKKDTPENIQVFCEEYGFTAFINSLPQGFATILGEEGINLSGGQKQIIALMRVLYKKPQLVLLDEFTSAMDRKTEKFVLNLLKKLKSEITIIFISHRLHSLPQIADTIYVLENGIISNFGNHKKLMETTNFYSDFWKELII</sequence>
<keyword evidence="6 8" id="KW-1133">Transmembrane helix</keyword>
<evidence type="ECO:0000259" key="10">
    <source>
        <dbReference type="PROSITE" id="PS50929"/>
    </source>
</evidence>
<keyword evidence="7 8" id="KW-0472">Membrane</keyword>
<dbReference type="Gene3D" id="3.90.70.10">
    <property type="entry name" value="Cysteine proteinases"/>
    <property type="match status" value="1"/>
</dbReference>
<evidence type="ECO:0000256" key="7">
    <source>
        <dbReference type="ARBA" id="ARBA00023136"/>
    </source>
</evidence>
<dbReference type="InterPro" id="IPR003439">
    <property type="entry name" value="ABC_transporter-like_ATP-bd"/>
</dbReference>
<dbReference type="GO" id="GO:0008233">
    <property type="term" value="F:peptidase activity"/>
    <property type="evidence" value="ECO:0007669"/>
    <property type="project" value="InterPro"/>
</dbReference>
<dbReference type="PROSITE" id="PS50893">
    <property type="entry name" value="ABC_TRANSPORTER_2"/>
    <property type="match status" value="1"/>
</dbReference>
<dbReference type="PROSITE" id="PS50929">
    <property type="entry name" value="ABC_TM1F"/>
    <property type="match status" value="1"/>
</dbReference>
<keyword evidence="13" id="KW-1185">Reference proteome</keyword>
<dbReference type="InterPro" id="IPR039421">
    <property type="entry name" value="Type_1_exporter"/>
</dbReference>
<dbReference type="InterPro" id="IPR027417">
    <property type="entry name" value="P-loop_NTPase"/>
</dbReference>
<accession>A0A9X1VPS5</accession>
<dbReference type="PANTHER" id="PTHR43394">
    <property type="entry name" value="ATP-DEPENDENT PERMEASE MDL1, MITOCHONDRIAL"/>
    <property type="match status" value="1"/>
</dbReference>
<keyword evidence="3" id="KW-0547">Nucleotide-binding</keyword>
<feature type="transmembrane region" description="Helical" evidence="8">
    <location>
        <begin position="430"/>
        <end position="454"/>
    </location>
</feature>
<comment type="subcellular location">
    <subcellularLocation>
        <location evidence="1">Cell membrane</location>
        <topology evidence="1">Multi-pass membrane protein</topology>
    </subcellularLocation>
</comment>
<name>A0A9X1VPS5_9FLAO</name>
<evidence type="ECO:0000256" key="1">
    <source>
        <dbReference type="ARBA" id="ARBA00004651"/>
    </source>
</evidence>
<feature type="transmembrane region" description="Helical" evidence="8">
    <location>
        <begin position="315"/>
        <end position="332"/>
    </location>
</feature>
<organism evidence="12 13">
    <name type="scientific">Polaribacter marinus</name>
    <dbReference type="NCBI Taxonomy" id="2916838"/>
    <lineage>
        <taxon>Bacteria</taxon>
        <taxon>Pseudomonadati</taxon>
        <taxon>Bacteroidota</taxon>
        <taxon>Flavobacteriia</taxon>
        <taxon>Flavobacteriales</taxon>
        <taxon>Flavobacteriaceae</taxon>
    </lineage>
</organism>
<dbReference type="AlphaFoldDB" id="A0A9X1VPS5"/>
<dbReference type="Pfam" id="PF00005">
    <property type="entry name" value="ABC_tran"/>
    <property type="match status" value="1"/>
</dbReference>
<dbReference type="SMART" id="SM00382">
    <property type="entry name" value="AAA"/>
    <property type="match status" value="1"/>
</dbReference>
<dbReference type="SUPFAM" id="SSF52540">
    <property type="entry name" value="P-loop containing nucleoside triphosphate hydrolases"/>
    <property type="match status" value="1"/>
</dbReference>
<gene>
    <name evidence="12" type="ORF">MC378_12700</name>
</gene>
<dbReference type="Gene3D" id="3.40.50.300">
    <property type="entry name" value="P-loop containing nucleotide triphosphate hydrolases"/>
    <property type="match status" value="1"/>
</dbReference>
<evidence type="ECO:0000256" key="2">
    <source>
        <dbReference type="ARBA" id="ARBA00022692"/>
    </source>
</evidence>
<dbReference type="InterPro" id="IPR036640">
    <property type="entry name" value="ABC1_TM_sf"/>
</dbReference>
<dbReference type="Pfam" id="PF00664">
    <property type="entry name" value="ABC_membrane"/>
    <property type="match status" value="1"/>
</dbReference>
<dbReference type="PANTHER" id="PTHR43394:SF1">
    <property type="entry name" value="ATP-BINDING CASSETTE SUB-FAMILY B MEMBER 10, MITOCHONDRIAL"/>
    <property type="match status" value="1"/>
</dbReference>
<protein>
    <submittedName>
        <fullName evidence="12">Peptidase domain-containing ABC transporter</fullName>
    </submittedName>
</protein>
<dbReference type="InterPro" id="IPR011527">
    <property type="entry name" value="ABC1_TM_dom"/>
</dbReference>
<feature type="domain" description="Peptidase C39" evidence="11">
    <location>
        <begin position="19"/>
        <end position="142"/>
    </location>
</feature>
<dbReference type="Proteomes" id="UP001139369">
    <property type="component" value="Unassembled WGS sequence"/>
</dbReference>
<dbReference type="GO" id="GO:0015421">
    <property type="term" value="F:ABC-type oligopeptide transporter activity"/>
    <property type="evidence" value="ECO:0007669"/>
    <property type="project" value="TreeGrafter"/>
</dbReference>
<feature type="transmembrane region" description="Helical" evidence="8">
    <location>
        <begin position="173"/>
        <end position="199"/>
    </location>
</feature>
<feature type="transmembrane region" description="Helical" evidence="8">
    <location>
        <begin position="288"/>
        <end position="309"/>
    </location>
</feature>
<dbReference type="GO" id="GO:0005524">
    <property type="term" value="F:ATP binding"/>
    <property type="evidence" value="ECO:0007669"/>
    <property type="project" value="UniProtKB-KW"/>
</dbReference>
<feature type="transmembrane region" description="Helical" evidence="8">
    <location>
        <begin position="397"/>
        <end position="418"/>
    </location>
</feature>
<dbReference type="GO" id="GO:0005886">
    <property type="term" value="C:plasma membrane"/>
    <property type="evidence" value="ECO:0007669"/>
    <property type="project" value="UniProtKB-SubCell"/>
</dbReference>
<dbReference type="EMBL" id="JAKQYM010000010">
    <property type="protein sequence ID" value="MCI2230030.1"/>
    <property type="molecule type" value="Genomic_DNA"/>
</dbReference>
<evidence type="ECO:0000313" key="13">
    <source>
        <dbReference type="Proteomes" id="UP001139369"/>
    </source>
</evidence>
<dbReference type="InterPro" id="IPR005074">
    <property type="entry name" value="Peptidase_C39"/>
</dbReference>
<evidence type="ECO:0000256" key="4">
    <source>
        <dbReference type="ARBA" id="ARBA00022801"/>
    </source>
</evidence>
<dbReference type="CDD" id="cd18570">
    <property type="entry name" value="ABC_6TM_PCAT1_LagD_like"/>
    <property type="match status" value="1"/>
</dbReference>
<dbReference type="GO" id="GO:0016887">
    <property type="term" value="F:ATP hydrolysis activity"/>
    <property type="evidence" value="ECO:0007669"/>
    <property type="project" value="InterPro"/>
</dbReference>
<dbReference type="Pfam" id="PF03412">
    <property type="entry name" value="Peptidase_C39"/>
    <property type="match status" value="1"/>
</dbReference>
<dbReference type="GO" id="GO:0006508">
    <property type="term" value="P:proteolysis"/>
    <property type="evidence" value="ECO:0007669"/>
    <property type="project" value="InterPro"/>
</dbReference>
<feature type="domain" description="ABC transporter" evidence="9">
    <location>
        <begin position="486"/>
        <end position="721"/>
    </location>
</feature>
<feature type="transmembrane region" description="Helical" evidence="8">
    <location>
        <begin position="211"/>
        <end position="231"/>
    </location>
</feature>
<dbReference type="RefSeq" id="WP_242179140.1">
    <property type="nucleotide sequence ID" value="NZ_JAKQYM010000010.1"/>
</dbReference>
<dbReference type="CDD" id="cd02418">
    <property type="entry name" value="Peptidase_C39B"/>
    <property type="match status" value="1"/>
</dbReference>
<dbReference type="SUPFAM" id="SSF90123">
    <property type="entry name" value="ABC transporter transmembrane region"/>
    <property type="match status" value="1"/>
</dbReference>
<evidence type="ECO:0000256" key="5">
    <source>
        <dbReference type="ARBA" id="ARBA00022840"/>
    </source>
</evidence>
<dbReference type="InterPro" id="IPR003593">
    <property type="entry name" value="AAA+_ATPase"/>
</dbReference>
<comment type="caution">
    <text evidence="12">The sequence shown here is derived from an EMBL/GenBank/DDBJ whole genome shotgun (WGS) entry which is preliminary data.</text>
</comment>
<evidence type="ECO:0000256" key="6">
    <source>
        <dbReference type="ARBA" id="ARBA00022989"/>
    </source>
</evidence>
<evidence type="ECO:0000259" key="11">
    <source>
        <dbReference type="PROSITE" id="PS50990"/>
    </source>
</evidence>